<sequence>MGKKAALAKKPPNIHNIKKFFDRNIVKKPQKPQIIDLSQIDNDDKDSTHTHAQISSQKQQSGSPSPFVNQRPLASPKRSPVPAAPAQLEVAEDDESEDQRVVYRDSPWQEEAIGPQQSAHSVATSTAQSDMDLIRRRLISAVQRPHAPSGAIGVITGTPARRHTTPSADPLSFRPEGARRGAAGTPRDRGAPPAGRSAGSATPSRKSTSKTPSEQIRSGSAVKRKFAPCGQLAGSPGSVRQRASAAHTASGLHRGSSDEKAAGPSTRKRQASRKRRALLDILEQVEVVVQSHKEDTSEDATAVQQSLSTSFERASDDGEDDWDSDLAALMESAAALQPAAEPKQALQQPPPGPSGRGAAAPAGPAAYASAQMHPSLVHQGTAANAAREAPVRYVVLEVHESRAEKVLRALDERSGRELAVHLRDGWISTPVCQGDTVHVLAHVDVAQGQAHAVCDHANGLFVLQPDVLLSGTRVAGSFRCARQAVLEERLGGSSGAKAVEGTLLHELFQIALVENQATREGLEAAAAAIVQRNGEKLLEVGLDETEAMAVLRDALAPMLGWLQRFRRPAPEDAAAIEVPRTRGCGASRAAVAISGVADIEESVWAPRYGLKGMIDASVALRLRRLPDGIPGFQAPAPTEDFTAPLEFKTGKPHQSHRAQVTLYQLLMEERYGEPIEAGLLWYLNQASPELVTRSPYEVAGLMMQRNVLASRLGRQPSLPPVLRDERACSACFQRSNCALLHKAVEGGSVESAGMGPAFTELTGHLSAAHAQFLAHWLRLVDLEEGDSSAKRSEIWAMPGEEREALGRCVAGLHLTAQRPRPPERPRDRGAWLLDFRRATSSGSAATSAATSAARLEDSCLNEGDMVIIGVEGQHVAVARGVIVQLSGDSATLSTDKRLPPAFARHLRLDAGADWTMSLNRQPDGREGPPSQPSWRLDRDEVASVSVRLRRNLMGLFSSKSARSRRLRQLIVDLEPPVTGAATDADAAALPAAADADSLNGEQRRAVDRVVAAGDYTLILGMPGTGKTSTIVAAIKRFVARGSSVLVTAYTNSAVDNVLAKLAAEGVSLLRLGRPGTVHPALRGHLPGGVHFPDTSVAGLAAAAAGARVVGCTCLGVGHPMLVGRSFDVCMMDEAGQVTLPAVLGALGLARSFCLVGDHYQLPPLVQSREAAAGGLARSLFRRLCEAHPQALITLHSQYRMSADIMSVANALVYNGKLRCGSPAVAEASLQLPHQLPATQLPDWLQQVLDPGRRVLWLDTDGVPGPESRTADNTCNATEAALAERIIEVLTESGISLASIGVISPYRSQVALMQRQAAARGWGGLETLTVDQCQGRDKEIAIVSLVRSNAERNAGKLLADWRRINVALTRPKVKLAIIGSKETVATVPILASLWRLCCERGWAVRLPKGALESG</sequence>
<evidence type="ECO:0000256" key="8">
    <source>
        <dbReference type="ARBA" id="ARBA00022763"/>
    </source>
</evidence>
<dbReference type="Gene3D" id="3.90.320.10">
    <property type="match status" value="1"/>
</dbReference>
<accession>A0ABR2Z183</accession>
<dbReference type="InterPro" id="IPR014808">
    <property type="entry name" value="DNA_replication_fac_Dna2_N"/>
</dbReference>
<dbReference type="InterPro" id="IPR047187">
    <property type="entry name" value="SF1_C_Upf1"/>
</dbReference>
<feature type="region of interest" description="Disordered" evidence="20">
    <location>
        <begin position="30"/>
        <end position="128"/>
    </location>
</feature>
<evidence type="ECO:0000259" key="21">
    <source>
        <dbReference type="Pfam" id="PF08696"/>
    </source>
</evidence>
<dbReference type="PANTHER" id="PTHR10887:SF433">
    <property type="entry name" value="DNA REPLICATION ATP-DEPENDENT HELICASE_NUCLEASE DNA2"/>
    <property type="match status" value="1"/>
</dbReference>
<evidence type="ECO:0000256" key="19">
    <source>
        <dbReference type="RuleBase" id="RU367041"/>
    </source>
</evidence>
<dbReference type="InterPro" id="IPR041679">
    <property type="entry name" value="DNA2/NAM7-like_C"/>
</dbReference>
<comment type="cofactor">
    <cofactor evidence="1">
        <name>[4Fe-4S] cluster</name>
        <dbReference type="ChEBI" id="CHEBI:49883"/>
    </cofactor>
</comment>
<dbReference type="Proteomes" id="UP001491310">
    <property type="component" value="Unassembled WGS sequence"/>
</dbReference>
<dbReference type="CDD" id="cd18808">
    <property type="entry name" value="SF1_C_Upf1"/>
    <property type="match status" value="1"/>
</dbReference>
<evidence type="ECO:0000256" key="9">
    <source>
        <dbReference type="ARBA" id="ARBA00022801"/>
    </source>
</evidence>
<feature type="region of interest" description="Disordered" evidence="20">
    <location>
        <begin position="335"/>
        <end position="366"/>
    </location>
</feature>
<comment type="catalytic activity">
    <reaction evidence="18 19">
        <text>ATP + H2O = ADP + phosphate + H(+)</text>
        <dbReference type="Rhea" id="RHEA:13065"/>
        <dbReference type="ChEBI" id="CHEBI:15377"/>
        <dbReference type="ChEBI" id="CHEBI:15378"/>
        <dbReference type="ChEBI" id="CHEBI:30616"/>
        <dbReference type="ChEBI" id="CHEBI:43474"/>
        <dbReference type="ChEBI" id="CHEBI:456216"/>
        <dbReference type="EC" id="3.6.4.12"/>
    </reaction>
</comment>
<evidence type="ECO:0000256" key="3">
    <source>
        <dbReference type="ARBA" id="ARBA00022485"/>
    </source>
</evidence>
<evidence type="ECO:0000259" key="23">
    <source>
        <dbReference type="Pfam" id="PF13087"/>
    </source>
</evidence>
<keyword evidence="25" id="KW-1185">Reference proteome</keyword>
<dbReference type="Pfam" id="PF08696">
    <property type="entry name" value="Dna2"/>
    <property type="match status" value="1"/>
</dbReference>
<keyword evidence="9 19" id="KW-0378">Hydrolase</keyword>
<evidence type="ECO:0000256" key="15">
    <source>
        <dbReference type="ARBA" id="ARBA00023204"/>
    </source>
</evidence>
<feature type="domain" description="DNA2/NAM7 helicase helicase" evidence="22">
    <location>
        <begin position="1105"/>
        <end position="1168"/>
    </location>
</feature>
<evidence type="ECO:0000256" key="7">
    <source>
        <dbReference type="ARBA" id="ARBA00022741"/>
    </source>
</evidence>
<gene>
    <name evidence="24" type="ORF">WJX75_007298</name>
</gene>
<keyword evidence="17 19" id="KW-0511">Multifunctional enzyme</keyword>
<dbReference type="InterPro" id="IPR045055">
    <property type="entry name" value="DNA2/NAM7-like"/>
</dbReference>
<feature type="compositionally biased region" description="Low complexity" evidence="20">
    <location>
        <begin position="53"/>
        <end position="65"/>
    </location>
</feature>
<evidence type="ECO:0000256" key="20">
    <source>
        <dbReference type="SAM" id="MobiDB-lite"/>
    </source>
</evidence>
<keyword evidence="12 19" id="KW-0408">Iron</keyword>
<dbReference type="InterPro" id="IPR011604">
    <property type="entry name" value="PDDEXK-like_dom_sf"/>
</dbReference>
<keyword evidence="16 19" id="KW-0539">Nucleus</keyword>
<feature type="compositionally biased region" description="Basic residues" evidence="20">
    <location>
        <begin position="266"/>
        <end position="275"/>
    </location>
</feature>
<keyword evidence="6 19" id="KW-0479">Metal-binding</keyword>
<protein>
    <recommendedName>
        <fullName evidence="19">DNA replication ATP-dependent helicase/nuclease</fullName>
        <ecNumber evidence="19">3.1.-.-</ecNumber>
        <ecNumber evidence="19">3.6.4.12</ecNumber>
    </recommendedName>
</protein>
<evidence type="ECO:0000313" key="24">
    <source>
        <dbReference type="EMBL" id="KAK9917697.1"/>
    </source>
</evidence>
<evidence type="ECO:0000256" key="14">
    <source>
        <dbReference type="ARBA" id="ARBA00023125"/>
    </source>
</evidence>
<keyword evidence="4 19" id="KW-0235">DNA replication</keyword>
<evidence type="ECO:0000256" key="11">
    <source>
        <dbReference type="ARBA" id="ARBA00022840"/>
    </source>
</evidence>
<name>A0ABR2Z183_9CHLO</name>
<keyword evidence="8 19" id="KW-0227">DNA damage</keyword>
<proteinExistence type="inferred from homology"/>
<keyword evidence="3 19" id="KW-0004">4Fe-4S</keyword>
<feature type="region of interest" description="Disordered" evidence="20">
    <location>
        <begin position="291"/>
        <end position="322"/>
    </location>
</feature>
<comment type="subcellular location">
    <subcellularLocation>
        <location evidence="19">Nucleus</location>
    </subcellularLocation>
    <subcellularLocation>
        <location evidence="19">Chromosome</location>
    </subcellularLocation>
</comment>
<feature type="compositionally biased region" description="Polar residues" evidence="20">
    <location>
        <begin position="302"/>
        <end position="312"/>
    </location>
</feature>
<dbReference type="CDD" id="cd18041">
    <property type="entry name" value="DEXXQc_DNA2"/>
    <property type="match status" value="1"/>
</dbReference>
<dbReference type="Pfam" id="PF13086">
    <property type="entry name" value="AAA_11"/>
    <property type="match status" value="2"/>
</dbReference>
<keyword evidence="15 19" id="KW-0234">DNA repair</keyword>
<feature type="domain" description="DNA2/NAM7 helicase helicase" evidence="22">
    <location>
        <begin position="998"/>
        <end position="1082"/>
    </location>
</feature>
<evidence type="ECO:0000256" key="4">
    <source>
        <dbReference type="ARBA" id="ARBA00022705"/>
    </source>
</evidence>
<evidence type="ECO:0000256" key="1">
    <source>
        <dbReference type="ARBA" id="ARBA00001966"/>
    </source>
</evidence>
<dbReference type="InterPro" id="IPR026851">
    <property type="entry name" value="Dna2/JHS1_DEXXQ-box"/>
</dbReference>
<comment type="function">
    <text evidence="19">Key enzyme involved in DNA replication and DNA repair. Involved in Okazaki fragments processing by cleaving long flaps that escape FEN1: flaps that are longer than 27 nucleotides are coated by replication protein A complex (RPA), leading to recruit DNA2 which cleaves the flap until it is too short to bind RPA and becomes a substrate for FEN1. Also involved in 5'-end resection of DNA during double-strand break (DSB) repair by mediating the cleavage of 5'-ssDNA.</text>
</comment>
<keyword evidence="11 19" id="KW-0067">ATP-binding</keyword>
<evidence type="ECO:0000256" key="18">
    <source>
        <dbReference type="ARBA" id="ARBA00047995"/>
    </source>
</evidence>
<organism evidence="24 25">
    <name type="scientific">Coccomyxa subellipsoidea</name>
    <dbReference type="NCBI Taxonomy" id="248742"/>
    <lineage>
        <taxon>Eukaryota</taxon>
        <taxon>Viridiplantae</taxon>
        <taxon>Chlorophyta</taxon>
        <taxon>core chlorophytes</taxon>
        <taxon>Trebouxiophyceae</taxon>
        <taxon>Trebouxiophyceae incertae sedis</taxon>
        <taxon>Coccomyxaceae</taxon>
        <taxon>Coccomyxa</taxon>
    </lineage>
</organism>
<keyword evidence="7 19" id="KW-0547">Nucleotide-binding</keyword>
<dbReference type="EC" id="3.6.4.12" evidence="19"/>
<evidence type="ECO:0000259" key="22">
    <source>
        <dbReference type="Pfam" id="PF13086"/>
    </source>
</evidence>
<feature type="domain" description="DNA replication factor Dna2 N-terminal" evidence="21">
    <location>
        <begin position="412"/>
        <end position="619"/>
    </location>
</feature>
<evidence type="ECO:0000256" key="6">
    <source>
        <dbReference type="ARBA" id="ARBA00022723"/>
    </source>
</evidence>
<evidence type="ECO:0000256" key="2">
    <source>
        <dbReference type="ARBA" id="ARBA00007913"/>
    </source>
</evidence>
<dbReference type="InterPro" id="IPR027417">
    <property type="entry name" value="P-loop_NTPase"/>
</dbReference>
<dbReference type="PANTHER" id="PTHR10887">
    <property type="entry name" value="DNA2/NAM7 HELICASE FAMILY"/>
    <property type="match status" value="1"/>
</dbReference>
<keyword evidence="19" id="KW-0158">Chromosome</keyword>
<dbReference type="InterPro" id="IPR041677">
    <property type="entry name" value="DNA2/NAM7_AAA_11"/>
</dbReference>
<evidence type="ECO:0000256" key="13">
    <source>
        <dbReference type="ARBA" id="ARBA00023014"/>
    </source>
</evidence>
<feature type="compositionally biased region" description="Polar residues" evidence="20">
    <location>
        <begin position="115"/>
        <end position="128"/>
    </location>
</feature>
<keyword evidence="14 19" id="KW-0238">DNA-binding</keyword>
<feature type="compositionally biased region" description="Low complexity" evidence="20">
    <location>
        <begin position="180"/>
        <end position="213"/>
    </location>
</feature>
<evidence type="ECO:0000256" key="10">
    <source>
        <dbReference type="ARBA" id="ARBA00022806"/>
    </source>
</evidence>
<evidence type="ECO:0000256" key="5">
    <source>
        <dbReference type="ARBA" id="ARBA00022722"/>
    </source>
</evidence>
<feature type="compositionally biased region" description="Low complexity" evidence="20">
    <location>
        <begin position="356"/>
        <end position="366"/>
    </location>
</feature>
<feature type="region of interest" description="Disordered" evidence="20">
    <location>
        <begin position="141"/>
        <end position="275"/>
    </location>
</feature>
<dbReference type="EC" id="3.1.-.-" evidence="19"/>
<dbReference type="Pfam" id="PF13087">
    <property type="entry name" value="AAA_12"/>
    <property type="match status" value="1"/>
</dbReference>
<dbReference type="EMBL" id="JALJOT010000002">
    <property type="protein sequence ID" value="KAK9917697.1"/>
    <property type="molecule type" value="Genomic_DNA"/>
</dbReference>
<comment type="caution">
    <text evidence="24">The sequence shown here is derived from an EMBL/GenBank/DDBJ whole genome shotgun (WGS) entry which is preliminary data.</text>
</comment>
<evidence type="ECO:0000256" key="12">
    <source>
        <dbReference type="ARBA" id="ARBA00023004"/>
    </source>
</evidence>
<evidence type="ECO:0000256" key="17">
    <source>
        <dbReference type="ARBA" id="ARBA00023268"/>
    </source>
</evidence>
<evidence type="ECO:0000313" key="25">
    <source>
        <dbReference type="Proteomes" id="UP001491310"/>
    </source>
</evidence>
<keyword evidence="10 19" id="KW-0347">Helicase</keyword>
<dbReference type="SUPFAM" id="SSF52540">
    <property type="entry name" value="P-loop containing nucleoside triphosphate hydrolases"/>
    <property type="match status" value="1"/>
</dbReference>
<dbReference type="Gene3D" id="3.40.50.300">
    <property type="entry name" value="P-loop containing nucleotide triphosphate hydrolases"/>
    <property type="match status" value="3"/>
</dbReference>
<keyword evidence="5 19" id="KW-0540">Nuclease</keyword>
<feature type="region of interest" description="Disordered" evidence="20">
    <location>
        <begin position="916"/>
        <end position="936"/>
    </location>
</feature>
<comment type="similarity">
    <text evidence="2 19">Belongs to the DNA2/NAM7 helicase family.</text>
</comment>
<reference evidence="24 25" key="1">
    <citation type="journal article" date="2024" name="Nat. Commun.">
        <title>Phylogenomics reveals the evolutionary origins of lichenization in chlorophyte algae.</title>
        <authorList>
            <person name="Puginier C."/>
            <person name="Libourel C."/>
            <person name="Otte J."/>
            <person name="Skaloud P."/>
            <person name="Haon M."/>
            <person name="Grisel S."/>
            <person name="Petersen M."/>
            <person name="Berrin J.G."/>
            <person name="Delaux P.M."/>
            <person name="Dal Grande F."/>
            <person name="Keller J."/>
        </authorList>
    </citation>
    <scope>NUCLEOTIDE SEQUENCE [LARGE SCALE GENOMIC DNA]</scope>
    <source>
        <strain evidence="24 25">SAG 216-7</strain>
    </source>
</reference>
<feature type="domain" description="DNA2/NAM7 helicase-like C-terminal" evidence="23">
    <location>
        <begin position="1175"/>
        <end position="1380"/>
    </location>
</feature>
<keyword evidence="13 19" id="KW-0411">Iron-sulfur</keyword>
<evidence type="ECO:0000256" key="16">
    <source>
        <dbReference type="ARBA" id="ARBA00023242"/>
    </source>
</evidence>